<protein>
    <recommendedName>
        <fullName evidence="3">Ribosome maturation factor RimP</fullName>
    </recommendedName>
</protein>
<dbReference type="Pfam" id="PF17384">
    <property type="entry name" value="DUF150_C"/>
    <property type="match status" value="1"/>
</dbReference>
<dbReference type="PANTHER" id="PTHR33867:SF1">
    <property type="entry name" value="RIBOSOME MATURATION FACTOR RIMP"/>
    <property type="match status" value="1"/>
</dbReference>
<dbReference type="InterPro" id="IPR035956">
    <property type="entry name" value="RimP_N_sf"/>
</dbReference>
<dbReference type="STRING" id="1818881.A3196_19555"/>
<dbReference type="Gene3D" id="3.30.300.70">
    <property type="entry name" value="RimP-like superfamily, N-terminal"/>
    <property type="match status" value="1"/>
</dbReference>
<dbReference type="RefSeq" id="WP_069002900.1">
    <property type="nucleotide sequence ID" value="NZ_LVJW01000008.1"/>
</dbReference>
<dbReference type="GO" id="GO:0006412">
    <property type="term" value="P:translation"/>
    <property type="evidence" value="ECO:0007669"/>
    <property type="project" value="TreeGrafter"/>
</dbReference>
<evidence type="ECO:0000256" key="1">
    <source>
        <dbReference type="ARBA" id="ARBA00022490"/>
    </source>
</evidence>
<comment type="similarity">
    <text evidence="3">Belongs to the RimP family.</text>
</comment>
<evidence type="ECO:0000313" key="6">
    <source>
        <dbReference type="EMBL" id="ODB91977.1"/>
    </source>
</evidence>
<name>A0A1E2UGZ2_9GAMM</name>
<evidence type="ECO:0000259" key="4">
    <source>
        <dbReference type="Pfam" id="PF02576"/>
    </source>
</evidence>
<dbReference type="GO" id="GO:0000028">
    <property type="term" value="P:ribosomal small subunit assembly"/>
    <property type="evidence" value="ECO:0007669"/>
    <property type="project" value="TreeGrafter"/>
</dbReference>
<keyword evidence="2 3" id="KW-0690">Ribosome biogenesis</keyword>
<dbReference type="EMBL" id="LVJZ01000007">
    <property type="protein sequence ID" value="ODB91977.1"/>
    <property type="molecule type" value="Genomic_DNA"/>
</dbReference>
<dbReference type="InterPro" id="IPR036847">
    <property type="entry name" value="RimP_C_sf"/>
</dbReference>
<evidence type="ECO:0000256" key="2">
    <source>
        <dbReference type="ARBA" id="ARBA00022517"/>
    </source>
</evidence>
<dbReference type="CDD" id="cd01734">
    <property type="entry name" value="YlxS_C"/>
    <property type="match status" value="1"/>
</dbReference>
<organism evidence="6 7">
    <name type="scientific">Candidatus Thiodiazotropha endoloripes</name>
    <dbReference type="NCBI Taxonomy" id="1818881"/>
    <lineage>
        <taxon>Bacteria</taxon>
        <taxon>Pseudomonadati</taxon>
        <taxon>Pseudomonadota</taxon>
        <taxon>Gammaproteobacteria</taxon>
        <taxon>Chromatiales</taxon>
        <taxon>Sedimenticolaceae</taxon>
        <taxon>Candidatus Thiodiazotropha</taxon>
    </lineage>
</organism>
<dbReference type="Proteomes" id="UP000094849">
    <property type="component" value="Unassembled WGS sequence"/>
</dbReference>
<keyword evidence="7" id="KW-1185">Reference proteome</keyword>
<dbReference type="FunFam" id="3.30.300.70:FF:000001">
    <property type="entry name" value="Ribosome maturation factor RimP"/>
    <property type="match status" value="1"/>
</dbReference>
<dbReference type="NCBIfam" id="NF000927">
    <property type="entry name" value="PRK00092.1-1"/>
    <property type="match status" value="1"/>
</dbReference>
<comment type="caution">
    <text evidence="6">The sequence shown here is derived from an EMBL/GenBank/DDBJ whole genome shotgun (WGS) entry which is preliminary data.</text>
</comment>
<dbReference type="OrthoDB" id="9805006at2"/>
<comment type="subcellular location">
    <subcellularLocation>
        <location evidence="3">Cytoplasm</location>
    </subcellularLocation>
</comment>
<dbReference type="InterPro" id="IPR028998">
    <property type="entry name" value="RimP_C"/>
</dbReference>
<dbReference type="SUPFAM" id="SSF74942">
    <property type="entry name" value="YhbC-like, C-terminal domain"/>
    <property type="match status" value="1"/>
</dbReference>
<evidence type="ECO:0000256" key="3">
    <source>
        <dbReference type="HAMAP-Rule" id="MF_01077"/>
    </source>
</evidence>
<evidence type="ECO:0000259" key="5">
    <source>
        <dbReference type="Pfam" id="PF17384"/>
    </source>
</evidence>
<evidence type="ECO:0000313" key="7">
    <source>
        <dbReference type="Proteomes" id="UP000094849"/>
    </source>
</evidence>
<dbReference type="SUPFAM" id="SSF75420">
    <property type="entry name" value="YhbC-like, N-terminal domain"/>
    <property type="match status" value="1"/>
</dbReference>
<dbReference type="InterPro" id="IPR028989">
    <property type="entry name" value="RimP_N"/>
</dbReference>
<feature type="domain" description="Ribosome maturation factor RimP N-terminal" evidence="4">
    <location>
        <begin position="12"/>
        <end position="84"/>
    </location>
</feature>
<keyword evidence="1 3" id="KW-0963">Cytoplasm</keyword>
<sequence>MRSAPEQLKTLIRQEVELLGYELVGLELTGQGKGGSLLRVYIDHAEGILLDDCVQVSHQISGVLDVEDPIKERYQLEVSSPGMDRPLFEEAHFERFKGSKVRLKTRTKIDGRHRFTGELGGVEDSQVLIEEDGTLYRIPIEMIDSARVIPEF</sequence>
<feature type="domain" description="Ribosome maturation factor RimP C-terminal" evidence="5">
    <location>
        <begin position="87"/>
        <end position="152"/>
    </location>
</feature>
<dbReference type="AlphaFoldDB" id="A0A1E2UGZ2"/>
<dbReference type="Pfam" id="PF02576">
    <property type="entry name" value="RimP_N"/>
    <property type="match status" value="1"/>
</dbReference>
<comment type="function">
    <text evidence="3">Required for maturation of 30S ribosomal subunits.</text>
</comment>
<accession>A0A1E2UGZ2</accession>
<dbReference type="PANTHER" id="PTHR33867">
    <property type="entry name" value="RIBOSOME MATURATION FACTOR RIMP"/>
    <property type="match status" value="1"/>
</dbReference>
<reference evidence="6 7" key="1">
    <citation type="submission" date="2016-03" db="EMBL/GenBank/DDBJ databases">
        <title>Chemosynthetic sulphur-oxidizing symbionts of marine invertebrate animals are capable of nitrogen fixation.</title>
        <authorList>
            <person name="Petersen J.M."/>
            <person name="Kemper A."/>
            <person name="Gruber-Vodicka H."/>
            <person name="Cardini U."/>
            <person name="Geest Mvander."/>
            <person name="Kleiner M."/>
            <person name="Bulgheresi S."/>
            <person name="Fussmann M."/>
            <person name="Herbold C."/>
            <person name="Seah B.K.B."/>
            <person name="Antony C.Paul."/>
            <person name="Liu D."/>
            <person name="Belitz A."/>
            <person name="Weber M."/>
        </authorList>
    </citation>
    <scope>NUCLEOTIDE SEQUENCE [LARGE SCALE GENOMIC DNA]</scope>
    <source>
        <strain evidence="6">G_D</strain>
    </source>
</reference>
<dbReference type="GO" id="GO:0005829">
    <property type="term" value="C:cytosol"/>
    <property type="evidence" value="ECO:0007669"/>
    <property type="project" value="TreeGrafter"/>
</dbReference>
<proteinExistence type="inferred from homology"/>
<dbReference type="HAMAP" id="MF_01077">
    <property type="entry name" value="RimP"/>
    <property type="match status" value="1"/>
</dbReference>
<dbReference type="InterPro" id="IPR003728">
    <property type="entry name" value="Ribosome_maturation_RimP"/>
</dbReference>
<dbReference type="Gene3D" id="2.30.30.180">
    <property type="entry name" value="Ribosome maturation factor RimP, C-terminal domain"/>
    <property type="match status" value="1"/>
</dbReference>
<gene>
    <name evidence="3" type="primary">rimP</name>
    <name evidence="6" type="ORF">A3196_19555</name>
</gene>